<evidence type="ECO:0000313" key="14">
    <source>
        <dbReference type="EMBL" id="VAW40415.1"/>
    </source>
</evidence>
<dbReference type="AlphaFoldDB" id="A0A3B0V9X2"/>
<gene>
    <name evidence="14" type="ORF">MNBD_GAMMA01-1923</name>
</gene>
<organism evidence="14">
    <name type="scientific">hydrothermal vent metagenome</name>
    <dbReference type="NCBI Taxonomy" id="652676"/>
    <lineage>
        <taxon>unclassified sequences</taxon>
        <taxon>metagenomes</taxon>
        <taxon>ecological metagenomes</taxon>
    </lineage>
</organism>
<dbReference type="GO" id="GO:0005829">
    <property type="term" value="C:cytosol"/>
    <property type="evidence" value="ECO:0007669"/>
    <property type="project" value="TreeGrafter"/>
</dbReference>
<comment type="similarity">
    <text evidence="3">Belongs to the guanylate kinase family.</text>
</comment>
<evidence type="ECO:0000256" key="7">
    <source>
        <dbReference type="ARBA" id="ARBA00022679"/>
    </source>
</evidence>
<sequence length="211" mass="23747">MIGKLVGTLFIVSAPSGTGKTSLVNALVRDTNHLKLSISSTTRKPRPREIDGYHYHFIEESKFQQKITAGDFLEYAKVFGNLYGTALESVDKMLHEGHDVVLEIDWQGAQLIKSKRTNAISIFILPPSINALRERLESRGQDSKAVIDARMKKSIHEISHFAEADYLVINDDFEDALKCLKTIVRAHRLETAKQVVINEHIIKKLISLIPT</sequence>
<keyword evidence="8" id="KW-0547">Nucleotide-binding</keyword>
<evidence type="ECO:0000256" key="5">
    <source>
        <dbReference type="ARBA" id="ARBA00016296"/>
    </source>
</evidence>
<evidence type="ECO:0000259" key="13">
    <source>
        <dbReference type="PROSITE" id="PS50052"/>
    </source>
</evidence>
<evidence type="ECO:0000256" key="12">
    <source>
        <dbReference type="ARBA" id="ARBA00048594"/>
    </source>
</evidence>
<evidence type="ECO:0000256" key="2">
    <source>
        <dbReference type="ARBA" id="ARBA00004496"/>
    </source>
</evidence>
<dbReference type="PANTHER" id="PTHR23117:SF13">
    <property type="entry name" value="GUANYLATE KINASE"/>
    <property type="match status" value="1"/>
</dbReference>
<comment type="function">
    <text evidence="1">Essential for recycling GMP and indirectly, cGMP.</text>
</comment>
<dbReference type="NCBIfam" id="TIGR03263">
    <property type="entry name" value="guanyl_kin"/>
    <property type="match status" value="1"/>
</dbReference>
<evidence type="ECO:0000256" key="10">
    <source>
        <dbReference type="ARBA" id="ARBA00022840"/>
    </source>
</evidence>
<dbReference type="EC" id="2.7.4.8" evidence="4"/>
<keyword evidence="6" id="KW-0963">Cytoplasm</keyword>
<keyword evidence="9 14" id="KW-0418">Kinase</keyword>
<dbReference type="PANTHER" id="PTHR23117">
    <property type="entry name" value="GUANYLATE KINASE-RELATED"/>
    <property type="match status" value="1"/>
</dbReference>
<evidence type="ECO:0000256" key="11">
    <source>
        <dbReference type="ARBA" id="ARBA00030128"/>
    </source>
</evidence>
<evidence type="ECO:0000256" key="3">
    <source>
        <dbReference type="ARBA" id="ARBA00005790"/>
    </source>
</evidence>
<dbReference type="SUPFAM" id="SSF52540">
    <property type="entry name" value="P-loop containing nucleoside triphosphate hydrolases"/>
    <property type="match status" value="1"/>
</dbReference>
<keyword evidence="7 14" id="KW-0808">Transferase</keyword>
<dbReference type="InterPro" id="IPR020590">
    <property type="entry name" value="Guanylate_kinase_CS"/>
</dbReference>
<accession>A0A3B0V9X2</accession>
<proteinExistence type="inferred from homology"/>
<evidence type="ECO:0000256" key="1">
    <source>
        <dbReference type="ARBA" id="ARBA00003531"/>
    </source>
</evidence>
<dbReference type="SMART" id="SM00072">
    <property type="entry name" value="GuKc"/>
    <property type="match status" value="1"/>
</dbReference>
<evidence type="ECO:0000256" key="9">
    <source>
        <dbReference type="ARBA" id="ARBA00022777"/>
    </source>
</evidence>
<dbReference type="Gene3D" id="3.30.63.10">
    <property type="entry name" value="Guanylate Kinase phosphate binding domain"/>
    <property type="match status" value="1"/>
</dbReference>
<dbReference type="CDD" id="cd00071">
    <property type="entry name" value="GMPK"/>
    <property type="match status" value="1"/>
</dbReference>
<feature type="domain" description="Guanylate kinase-like" evidence="13">
    <location>
        <begin position="7"/>
        <end position="185"/>
    </location>
</feature>
<dbReference type="GO" id="GO:0005524">
    <property type="term" value="F:ATP binding"/>
    <property type="evidence" value="ECO:0007669"/>
    <property type="project" value="UniProtKB-KW"/>
</dbReference>
<dbReference type="Pfam" id="PF00625">
    <property type="entry name" value="Guanylate_kin"/>
    <property type="match status" value="1"/>
</dbReference>
<dbReference type="PROSITE" id="PS00856">
    <property type="entry name" value="GUANYLATE_KINASE_1"/>
    <property type="match status" value="1"/>
</dbReference>
<dbReference type="HAMAP" id="MF_00328">
    <property type="entry name" value="Guanylate_kinase"/>
    <property type="match status" value="1"/>
</dbReference>
<reference evidence="14" key="1">
    <citation type="submission" date="2018-06" db="EMBL/GenBank/DDBJ databases">
        <authorList>
            <person name="Zhirakovskaya E."/>
        </authorList>
    </citation>
    <scope>NUCLEOTIDE SEQUENCE</scope>
</reference>
<dbReference type="InterPro" id="IPR008144">
    <property type="entry name" value="Guanylate_kin-like_dom"/>
</dbReference>
<dbReference type="Gene3D" id="3.40.50.300">
    <property type="entry name" value="P-loop containing nucleotide triphosphate hydrolases"/>
    <property type="match status" value="1"/>
</dbReference>
<evidence type="ECO:0000256" key="8">
    <source>
        <dbReference type="ARBA" id="ARBA00022741"/>
    </source>
</evidence>
<dbReference type="FunFam" id="3.30.63.10:FF:000005">
    <property type="entry name" value="Guanylate kinase"/>
    <property type="match status" value="1"/>
</dbReference>
<dbReference type="InterPro" id="IPR017665">
    <property type="entry name" value="Guanylate_kinase"/>
</dbReference>
<name>A0A3B0V9X2_9ZZZZ</name>
<dbReference type="GO" id="GO:0004385">
    <property type="term" value="F:GMP kinase activity"/>
    <property type="evidence" value="ECO:0007669"/>
    <property type="project" value="UniProtKB-EC"/>
</dbReference>
<dbReference type="EMBL" id="UOEW01000269">
    <property type="protein sequence ID" value="VAW40415.1"/>
    <property type="molecule type" value="Genomic_DNA"/>
</dbReference>
<evidence type="ECO:0000256" key="6">
    <source>
        <dbReference type="ARBA" id="ARBA00022490"/>
    </source>
</evidence>
<comment type="catalytic activity">
    <reaction evidence="12">
        <text>GMP + ATP = GDP + ADP</text>
        <dbReference type="Rhea" id="RHEA:20780"/>
        <dbReference type="ChEBI" id="CHEBI:30616"/>
        <dbReference type="ChEBI" id="CHEBI:58115"/>
        <dbReference type="ChEBI" id="CHEBI:58189"/>
        <dbReference type="ChEBI" id="CHEBI:456216"/>
        <dbReference type="EC" id="2.7.4.8"/>
    </reaction>
</comment>
<comment type="subcellular location">
    <subcellularLocation>
        <location evidence="2">Cytoplasm</location>
    </subcellularLocation>
</comment>
<keyword evidence="10" id="KW-0067">ATP-binding</keyword>
<dbReference type="InterPro" id="IPR027417">
    <property type="entry name" value="P-loop_NTPase"/>
</dbReference>
<protein>
    <recommendedName>
        <fullName evidence="5">Guanylate kinase</fullName>
        <ecNumber evidence="4">2.7.4.8</ecNumber>
    </recommendedName>
    <alternativeName>
        <fullName evidence="11">GMP kinase</fullName>
    </alternativeName>
</protein>
<evidence type="ECO:0000256" key="4">
    <source>
        <dbReference type="ARBA" id="ARBA00012961"/>
    </source>
</evidence>
<dbReference type="InterPro" id="IPR008145">
    <property type="entry name" value="GK/Ca_channel_bsu"/>
</dbReference>
<dbReference type="PROSITE" id="PS50052">
    <property type="entry name" value="GUANYLATE_KINASE_2"/>
    <property type="match status" value="1"/>
</dbReference>